<protein>
    <submittedName>
        <fullName evidence="2">Uncharacterized protein</fullName>
    </submittedName>
</protein>
<comment type="caution">
    <text evidence="2">The sequence shown here is derived from an EMBL/GenBank/DDBJ whole genome shotgun (WGS) entry which is preliminary data.</text>
</comment>
<proteinExistence type="predicted"/>
<feature type="region of interest" description="Disordered" evidence="1">
    <location>
        <begin position="32"/>
        <end position="51"/>
    </location>
</feature>
<name>A0A813DW25_POLGL</name>
<feature type="non-terminal residue" evidence="2">
    <location>
        <position position="84"/>
    </location>
</feature>
<dbReference type="EMBL" id="CAJNNV010003963">
    <property type="protein sequence ID" value="CAE8589909.1"/>
    <property type="molecule type" value="Genomic_DNA"/>
</dbReference>
<sequence length="84" mass="9384">MSGASRDSRECLPRRPVAEREMPPGRLRSLRELLQARGGSTSGRQEEGEPVRRVLALSCAEPSEDGEKRRKKRQIVAAIESPEE</sequence>
<reference evidence="2" key="1">
    <citation type="submission" date="2021-02" db="EMBL/GenBank/DDBJ databases">
        <authorList>
            <person name="Dougan E. K."/>
            <person name="Rhodes N."/>
            <person name="Thang M."/>
            <person name="Chan C."/>
        </authorList>
    </citation>
    <scope>NUCLEOTIDE SEQUENCE</scope>
</reference>
<organism evidence="2 3">
    <name type="scientific">Polarella glacialis</name>
    <name type="common">Dinoflagellate</name>
    <dbReference type="NCBI Taxonomy" id="89957"/>
    <lineage>
        <taxon>Eukaryota</taxon>
        <taxon>Sar</taxon>
        <taxon>Alveolata</taxon>
        <taxon>Dinophyceae</taxon>
        <taxon>Suessiales</taxon>
        <taxon>Suessiaceae</taxon>
        <taxon>Polarella</taxon>
    </lineage>
</organism>
<feature type="region of interest" description="Disordered" evidence="1">
    <location>
        <begin position="59"/>
        <end position="84"/>
    </location>
</feature>
<feature type="compositionally biased region" description="Basic and acidic residues" evidence="1">
    <location>
        <begin position="1"/>
        <end position="23"/>
    </location>
</feature>
<evidence type="ECO:0000313" key="3">
    <source>
        <dbReference type="Proteomes" id="UP000654075"/>
    </source>
</evidence>
<keyword evidence="3" id="KW-1185">Reference proteome</keyword>
<dbReference type="Proteomes" id="UP000654075">
    <property type="component" value="Unassembled WGS sequence"/>
</dbReference>
<evidence type="ECO:0000256" key="1">
    <source>
        <dbReference type="SAM" id="MobiDB-lite"/>
    </source>
</evidence>
<feature type="region of interest" description="Disordered" evidence="1">
    <location>
        <begin position="1"/>
        <end position="27"/>
    </location>
</feature>
<dbReference type="AlphaFoldDB" id="A0A813DW25"/>
<gene>
    <name evidence="2" type="ORF">PGLA1383_LOCUS8639</name>
</gene>
<accession>A0A813DW25</accession>
<evidence type="ECO:0000313" key="2">
    <source>
        <dbReference type="EMBL" id="CAE8589909.1"/>
    </source>
</evidence>